<dbReference type="SMART" id="SM00460">
    <property type="entry name" value="TGc"/>
    <property type="match status" value="1"/>
</dbReference>
<name>A0A844ZNW1_9SPHN</name>
<dbReference type="PANTHER" id="PTHR33490">
    <property type="entry name" value="BLR5614 PROTEIN-RELATED"/>
    <property type="match status" value="1"/>
</dbReference>
<feature type="domain" description="Transglutaminase-like" evidence="1">
    <location>
        <begin position="176"/>
        <end position="247"/>
    </location>
</feature>
<protein>
    <submittedName>
        <fullName evidence="2">Transglutaminase family protein</fullName>
    </submittedName>
</protein>
<dbReference type="Pfam" id="PF01841">
    <property type="entry name" value="Transglut_core"/>
    <property type="match status" value="1"/>
</dbReference>
<dbReference type="RefSeq" id="WP_160590959.1">
    <property type="nucleotide sequence ID" value="NZ_BAAAFP010000001.1"/>
</dbReference>
<dbReference type="AlphaFoldDB" id="A0A844ZNW1"/>
<dbReference type="InterPro" id="IPR002931">
    <property type="entry name" value="Transglutaminase-like"/>
</dbReference>
<sequence>MIFRVLHVTDIRYAALVRLARFNVRLEPTAWAGQRLFDYRLTVTPHANSVVSAHGPYVVNSSRLLLSEPISSLRIESAFSIEVAPRVLDLTVPCPSVAEIRRAGWRSRDLSESGPALYLFNSPIVKIDAEIGDWAHSFLNPADSVLQAGKLLMHAIYSQFSYDSDATKTETPPKEAFRQRRGVCQDFAHIMIAALRSHGIPAGYVSGYLRTIPPPGRERLVGCDAMHAWVNIWCGEELGWVGFDPTNDLVVGGDHIIVAMGRDYADVAPVDGVFHGNAGQTLQVSVDVLPIESSVTSID</sequence>
<gene>
    <name evidence="2" type="ORF">GRI32_08095</name>
</gene>
<dbReference type="Proteomes" id="UP000435243">
    <property type="component" value="Unassembled WGS sequence"/>
</dbReference>
<dbReference type="Gene3D" id="3.10.620.30">
    <property type="match status" value="1"/>
</dbReference>
<dbReference type="OrthoDB" id="9804023at2"/>
<evidence type="ECO:0000313" key="2">
    <source>
        <dbReference type="EMBL" id="MXO88700.1"/>
    </source>
</evidence>
<organism evidence="2 3">
    <name type="scientific">Alteraurantiacibacter aestuarii</name>
    <dbReference type="NCBI Taxonomy" id="650004"/>
    <lineage>
        <taxon>Bacteria</taxon>
        <taxon>Pseudomonadati</taxon>
        <taxon>Pseudomonadota</taxon>
        <taxon>Alphaproteobacteria</taxon>
        <taxon>Sphingomonadales</taxon>
        <taxon>Erythrobacteraceae</taxon>
        <taxon>Alteraurantiacibacter</taxon>
    </lineage>
</organism>
<dbReference type="InterPro" id="IPR013589">
    <property type="entry name" value="Bac_transglu_N"/>
</dbReference>
<dbReference type="PANTHER" id="PTHR33490:SF7">
    <property type="entry name" value="BLR2979 PROTEIN"/>
    <property type="match status" value="1"/>
</dbReference>
<evidence type="ECO:0000313" key="3">
    <source>
        <dbReference type="Proteomes" id="UP000435243"/>
    </source>
</evidence>
<dbReference type="SUPFAM" id="SSF54001">
    <property type="entry name" value="Cysteine proteinases"/>
    <property type="match status" value="1"/>
</dbReference>
<accession>A0A844ZNW1</accession>
<evidence type="ECO:0000259" key="1">
    <source>
        <dbReference type="SMART" id="SM00460"/>
    </source>
</evidence>
<dbReference type="Pfam" id="PF08379">
    <property type="entry name" value="Bact_transglu_N"/>
    <property type="match status" value="1"/>
</dbReference>
<keyword evidence="3" id="KW-1185">Reference proteome</keyword>
<comment type="caution">
    <text evidence="2">The sequence shown here is derived from an EMBL/GenBank/DDBJ whole genome shotgun (WGS) entry which is preliminary data.</text>
</comment>
<dbReference type="InterPro" id="IPR038765">
    <property type="entry name" value="Papain-like_cys_pep_sf"/>
</dbReference>
<proteinExistence type="predicted"/>
<dbReference type="EMBL" id="WTYY01000003">
    <property type="protein sequence ID" value="MXO88700.1"/>
    <property type="molecule type" value="Genomic_DNA"/>
</dbReference>
<reference evidence="2 3" key="1">
    <citation type="submission" date="2019-12" db="EMBL/GenBank/DDBJ databases">
        <title>Genomic-based taxomic classification of the family Erythrobacteraceae.</title>
        <authorList>
            <person name="Xu L."/>
        </authorList>
    </citation>
    <scope>NUCLEOTIDE SEQUENCE [LARGE SCALE GENOMIC DNA]</scope>
    <source>
        <strain evidence="2 3">JCM 16339</strain>
    </source>
</reference>